<dbReference type="PROSITE" id="PS50109">
    <property type="entry name" value="HIS_KIN"/>
    <property type="match status" value="1"/>
</dbReference>
<keyword evidence="6" id="KW-0808">Transferase</keyword>
<keyword evidence="7" id="KW-0547">Nucleotide-binding</keyword>
<feature type="domain" description="Histidine kinase" evidence="11">
    <location>
        <begin position="361"/>
        <end position="564"/>
    </location>
</feature>
<dbReference type="GO" id="GO:0005886">
    <property type="term" value="C:plasma membrane"/>
    <property type="evidence" value="ECO:0007669"/>
    <property type="project" value="UniProtKB-SubCell"/>
</dbReference>
<dbReference type="InterPro" id="IPR003594">
    <property type="entry name" value="HATPase_dom"/>
</dbReference>
<accession>A0A1Q9G6Y4</accession>
<name>A0A1Q9G6Y4_9GAMM</name>
<dbReference type="PANTHER" id="PTHR44936">
    <property type="entry name" value="SENSOR PROTEIN CREC"/>
    <property type="match status" value="1"/>
</dbReference>
<evidence type="ECO:0000259" key="12">
    <source>
        <dbReference type="PROSITE" id="PS50885"/>
    </source>
</evidence>
<evidence type="ECO:0000256" key="7">
    <source>
        <dbReference type="ARBA" id="ARBA00022741"/>
    </source>
</evidence>
<evidence type="ECO:0000256" key="1">
    <source>
        <dbReference type="ARBA" id="ARBA00000085"/>
    </source>
</evidence>
<dbReference type="CDD" id="cd06225">
    <property type="entry name" value="HAMP"/>
    <property type="match status" value="1"/>
</dbReference>
<keyword evidence="8" id="KW-0418">Kinase</keyword>
<dbReference type="InterPro" id="IPR036890">
    <property type="entry name" value="HATPase_C_sf"/>
</dbReference>
<evidence type="ECO:0000259" key="11">
    <source>
        <dbReference type="PROSITE" id="PS50109"/>
    </source>
</evidence>
<dbReference type="Pfam" id="PF02518">
    <property type="entry name" value="HATPase_c"/>
    <property type="match status" value="1"/>
</dbReference>
<keyword evidence="10" id="KW-0812">Transmembrane</keyword>
<dbReference type="EMBL" id="MJIL01000099">
    <property type="protein sequence ID" value="OLQ70046.1"/>
    <property type="molecule type" value="Genomic_DNA"/>
</dbReference>
<dbReference type="InterPro" id="IPR003660">
    <property type="entry name" value="HAMP_dom"/>
</dbReference>
<keyword evidence="10" id="KW-0472">Membrane</keyword>
<evidence type="ECO:0000256" key="10">
    <source>
        <dbReference type="SAM" id="Phobius"/>
    </source>
</evidence>
<dbReference type="SUPFAM" id="SSF47384">
    <property type="entry name" value="Homodimeric domain of signal transducing histidine kinase"/>
    <property type="match status" value="1"/>
</dbReference>
<dbReference type="GO" id="GO:0000155">
    <property type="term" value="F:phosphorelay sensor kinase activity"/>
    <property type="evidence" value="ECO:0007669"/>
    <property type="project" value="InterPro"/>
</dbReference>
<evidence type="ECO:0000256" key="9">
    <source>
        <dbReference type="ARBA" id="ARBA00022840"/>
    </source>
</evidence>
<organism evidence="13 14">
    <name type="scientific">Photobacterium proteolyticum</name>
    <dbReference type="NCBI Taxonomy" id="1903952"/>
    <lineage>
        <taxon>Bacteria</taxon>
        <taxon>Pseudomonadati</taxon>
        <taxon>Pseudomonadota</taxon>
        <taxon>Gammaproteobacteria</taxon>
        <taxon>Vibrionales</taxon>
        <taxon>Vibrionaceae</taxon>
        <taxon>Photobacterium</taxon>
    </lineage>
</organism>
<protein>
    <recommendedName>
        <fullName evidence="3">histidine kinase</fullName>
        <ecNumber evidence="3">2.7.13.3</ecNumber>
    </recommendedName>
</protein>
<dbReference type="SUPFAM" id="SSF55874">
    <property type="entry name" value="ATPase domain of HSP90 chaperone/DNA topoisomerase II/histidine kinase"/>
    <property type="match status" value="1"/>
</dbReference>
<evidence type="ECO:0000256" key="5">
    <source>
        <dbReference type="ARBA" id="ARBA00022553"/>
    </source>
</evidence>
<dbReference type="RefSeq" id="WP_075768045.1">
    <property type="nucleotide sequence ID" value="NZ_MJIL01000099.1"/>
</dbReference>
<evidence type="ECO:0000256" key="8">
    <source>
        <dbReference type="ARBA" id="ARBA00022777"/>
    </source>
</evidence>
<comment type="caution">
    <text evidence="13">The sequence shown here is derived from an EMBL/GenBank/DDBJ whole genome shotgun (WGS) entry which is preliminary data.</text>
</comment>
<dbReference type="InterPro" id="IPR050980">
    <property type="entry name" value="2C_sensor_his_kinase"/>
</dbReference>
<dbReference type="SMART" id="SM00387">
    <property type="entry name" value="HATPase_c"/>
    <property type="match status" value="1"/>
</dbReference>
<evidence type="ECO:0000256" key="4">
    <source>
        <dbReference type="ARBA" id="ARBA00022475"/>
    </source>
</evidence>
<dbReference type="Gene3D" id="1.10.287.130">
    <property type="match status" value="1"/>
</dbReference>
<dbReference type="InterPro" id="IPR004358">
    <property type="entry name" value="Sig_transdc_His_kin-like_C"/>
</dbReference>
<dbReference type="SMART" id="SM00388">
    <property type="entry name" value="HisKA"/>
    <property type="match status" value="1"/>
</dbReference>
<dbReference type="SUPFAM" id="SSF158472">
    <property type="entry name" value="HAMP domain-like"/>
    <property type="match status" value="1"/>
</dbReference>
<dbReference type="Gene3D" id="6.10.340.10">
    <property type="match status" value="1"/>
</dbReference>
<proteinExistence type="predicted"/>
<comment type="catalytic activity">
    <reaction evidence="1">
        <text>ATP + protein L-histidine = ADP + protein N-phospho-L-histidine.</text>
        <dbReference type="EC" id="2.7.13.3"/>
    </reaction>
</comment>
<evidence type="ECO:0000313" key="14">
    <source>
        <dbReference type="Proteomes" id="UP000186905"/>
    </source>
</evidence>
<dbReference type="PROSITE" id="PS50885">
    <property type="entry name" value="HAMP"/>
    <property type="match status" value="1"/>
</dbReference>
<evidence type="ECO:0000256" key="3">
    <source>
        <dbReference type="ARBA" id="ARBA00012438"/>
    </source>
</evidence>
<comment type="subcellular location">
    <subcellularLocation>
        <location evidence="2">Cell membrane</location>
        <topology evidence="2">Multi-pass membrane protein</topology>
    </subcellularLocation>
</comment>
<dbReference type="InterPro" id="IPR005467">
    <property type="entry name" value="His_kinase_dom"/>
</dbReference>
<keyword evidence="9" id="KW-0067">ATP-binding</keyword>
<reference evidence="13 14" key="1">
    <citation type="submission" date="2016-09" db="EMBL/GenBank/DDBJ databases">
        <title>Photobacterium proteolyticum sp. nov. a protease producing bacterium isolated from ocean sediments of Laizhou Bay.</title>
        <authorList>
            <person name="Li Y."/>
        </authorList>
    </citation>
    <scope>NUCLEOTIDE SEQUENCE [LARGE SCALE GENOMIC DNA]</scope>
    <source>
        <strain evidence="13 14">13-12</strain>
    </source>
</reference>
<dbReference type="CDD" id="cd00082">
    <property type="entry name" value="HisKA"/>
    <property type="match status" value="1"/>
</dbReference>
<dbReference type="InterPro" id="IPR036097">
    <property type="entry name" value="HisK_dim/P_sf"/>
</dbReference>
<evidence type="ECO:0000256" key="6">
    <source>
        <dbReference type="ARBA" id="ARBA00022679"/>
    </source>
</evidence>
<dbReference type="Pfam" id="PF00672">
    <property type="entry name" value="HAMP"/>
    <property type="match status" value="1"/>
</dbReference>
<dbReference type="SMART" id="SM00304">
    <property type="entry name" value="HAMP"/>
    <property type="match status" value="1"/>
</dbReference>
<evidence type="ECO:0000256" key="2">
    <source>
        <dbReference type="ARBA" id="ARBA00004651"/>
    </source>
</evidence>
<feature type="transmembrane region" description="Helical" evidence="10">
    <location>
        <begin position="270"/>
        <end position="291"/>
    </location>
</feature>
<sequence length="575" mass="63749">MMRQQAKIGFWKNSLVRRYLAFSLLVAILPLTITAVLYDSLTANLLKYMDAQQDTLQLQQTQSSMEYMMRQHRNALRAISELPGINQLLQPEPALTLPRQVLNLIYFDIDRPEIYGAILFDRHWQLKRAFPGQSASGYPYWGEGDLNIATLPRFPYGEALLLGPQKPMTAQSGWYLMAFPLSANLPGEVSPGFIAFQIRLASLTQHLPPIMPEGGAQSCLWVEALGCFDSLGRWRDSLPEEIISLPLWGGWTLAMIPRVLPSLGTNQQRLLLALMAILSVVGVCVFFYLVVLRIRGRVVPLIHAADAISQGQWDTRITPKGNDEITLLATAFNQMTSRLNALLIAQSDMERKAVWGEFATGIAHEIRNPLATIKVCVQALPEQDDENRELRDMMVTEIDRINHLISNLLDYALPPQPNGEPVLLSGLLHRLHVLVSPLAKDKGVLLSTDECCPYAVMADAGQLQQILMNLLINAVEATSPGGEVKMSFTVGSKGLCVMVKDTGEGMTEKQLAMVTEPFYTTKTTGTGLGLAVSLCLAKQNHAELGFDSKPGHGTTVTMRFEKDFICEPETNTVNY</sequence>
<dbReference type="Gene3D" id="3.30.565.10">
    <property type="entry name" value="Histidine kinase-like ATPase, C-terminal domain"/>
    <property type="match status" value="1"/>
</dbReference>
<dbReference type="OrthoDB" id="1931120at2"/>
<feature type="domain" description="HAMP" evidence="12">
    <location>
        <begin position="292"/>
        <end position="344"/>
    </location>
</feature>
<evidence type="ECO:0000313" key="13">
    <source>
        <dbReference type="EMBL" id="OLQ70046.1"/>
    </source>
</evidence>
<dbReference type="PANTHER" id="PTHR44936:SF10">
    <property type="entry name" value="SENSOR PROTEIN RSTB"/>
    <property type="match status" value="1"/>
</dbReference>
<dbReference type="GO" id="GO:0005524">
    <property type="term" value="F:ATP binding"/>
    <property type="evidence" value="ECO:0007669"/>
    <property type="project" value="UniProtKB-KW"/>
</dbReference>
<keyword evidence="14" id="KW-1185">Reference proteome</keyword>
<keyword evidence="4" id="KW-1003">Cell membrane</keyword>
<keyword evidence="10" id="KW-1133">Transmembrane helix</keyword>
<dbReference type="PRINTS" id="PR00344">
    <property type="entry name" value="BCTRLSENSOR"/>
</dbReference>
<dbReference type="EC" id="2.7.13.3" evidence="3"/>
<keyword evidence="5" id="KW-0597">Phosphoprotein</keyword>
<dbReference type="InterPro" id="IPR003661">
    <property type="entry name" value="HisK_dim/P_dom"/>
</dbReference>
<dbReference type="STRING" id="1903952.BIT28_10930"/>
<gene>
    <name evidence="13" type="ORF">BIT28_10930</name>
</gene>
<dbReference type="AlphaFoldDB" id="A0A1Q9G6Y4"/>
<dbReference type="Pfam" id="PF00512">
    <property type="entry name" value="HisKA"/>
    <property type="match status" value="1"/>
</dbReference>
<dbReference type="Proteomes" id="UP000186905">
    <property type="component" value="Unassembled WGS sequence"/>
</dbReference>